<dbReference type="Proteomes" id="UP000694397">
    <property type="component" value="Chromosome 9"/>
</dbReference>
<dbReference type="SUPFAM" id="SSF50494">
    <property type="entry name" value="Trypsin-like serine proteases"/>
    <property type="match status" value="1"/>
</dbReference>
<reference evidence="11" key="2">
    <citation type="submission" date="2025-08" db="UniProtKB">
        <authorList>
            <consortium name="Ensembl"/>
        </authorList>
    </citation>
    <scope>IDENTIFICATION</scope>
</reference>
<evidence type="ECO:0000256" key="3">
    <source>
        <dbReference type="ARBA" id="ARBA00022801"/>
    </source>
</evidence>
<evidence type="ECO:0000256" key="9">
    <source>
        <dbReference type="RuleBase" id="RU363034"/>
    </source>
</evidence>
<keyword evidence="4 9" id="KW-0720">Serine protease</keyword>
<dbReference type="InterPro" id="IPR001254">
    <property type="entry name" value="Trypsin_dom"/>
</dbReference>
<keyword evidence="12" id="KW-1185">Reference proteome</keyword>
<organism evidence="11 12">
    <name type="scientific">Scleropages formosus</name>
    <name type="common">Asian bonytongue</name>
    <name type="synonym">Osteoglossum formosum</name>
    <dbReference type="NCBI Taxonomy" id="113540"/>
    <lineage>
        <taxon>Eukaryota</taxon>
        <taxon>Metazoa</taxon>
        <taxon>Chordata</taxon>
        <taxon>Craniata</taxon>
        <taxon>Vertebrata</taxon>
        <taxon>Euteleostomi</taxon>
        <taxon>Actinopterygii</taxon>
        <taxon>Neopterygii</taxon>
        <taxon>Teleostei</taxon>
        <taxon>Osteoglossocephala</taxon>
        <taxon>Osteoglossomorpha</taxon>
        <taxon>Osteoglossiformes</taxon>
        <taxon>Osteoglossidae</taxon>
        <taxon>Scleropages</taxon>
    </lineage>
</organism>
<evidence type="ECO:0000313" key="11">
    <source>
        <dbReference type="Ensembl" id="ENSSFOP00015007055.2"/>
    </source>
</evidence>
<evidence type="ECO:0000256" key="6">
    <source>
        <dbReference type="ARBA" id="ARBA00023157"/>
    </source>
</evidence>
<dbReference type="GO" id="GO:0006508">
    <property type="term" value="P:proteolysis"/>
    <property type="evidence" value="ECO:0007669"/>
    <property type="project" value="UniProtKB-KW"/>
</dbReference>
<dbReference type="GeneTree" id="ENSGT00910000144271"/>
<dbReference type="Gene3D" id="2.40.10.10">
    <property type="entry name" value="Trypsin-like serine proteases"/>
    <property type="match status" value="1"/>
</dbReference>
<protein>
    <recommendedName>
        <fullName evidence="8">trypsin</fullName>
        <ecNumber evidence="8">3.4.21.4</ecNumber>
    </recommendedName>
</protein>
<evidence type="ECO:0000256" key="8">
    <source>
        <dbReference type="ARBA" id="ARBA00038868"/>
    </source>
</evidence>
<reference evidence="11 12" key="1">
    <citation type="submission" date="2019-04" db="EMBL/GenBank/DDBJ databases">
        <authorList>
            <consortium name="Wellcome Sanger Institute Data Sharing"/>
        </authorList>
    </citation>
    <scope>NUCLEOTIDE SEQUENCE [LARGE SCALE GENOMIC DNA]</scope>
</reference>
<evidence type="ECO:0000256" key="4">
    <source>
        <dbReference type="ARBA" id="ARBA00022825"/>
    </source>
</evidence>
<keyword evidence="6" id="KW-1015">Disulfide bond</keyword>
<dbReference type="Ensembl" id="ENSSFOT00015007164.2">
    <property type="protein sequence ID" value="ENSSFOP00015007055.2"/>
    <property type="gene ID" value="ENSSFOG00015004563.2"/>
</dbReference>
<dbReference type="InterPro" id="IPR009003">
    <property type="entry name" value="Peptidase_S1_PA"/>
</dbReference>
<dbReference type="GO" id="GO:0005576">
    <property type="term" value="C:extracellular region"/>
    <property type="evidence" value="ECO:0007669"/>
    <property type="project" value="UniProtKB-SubCell"/>
</dbReference>
<evidence type="ECO:0000256" key="5">
    <source>
        <dbReference type="ARBA" id="ARBA00023145"/>
    </source>
</evidence>
<dbReference type="GO" id="GO:0004252">
    <property type="term" value="F:serine-type endopeptidase activity"/>
    <property type="evidence" value="ECO:0007669"/>
    <property type="project" value="UniProtKB-EC"/>
</dbReference>
<sequence>MSKSSEEATRRHHFLVVTCSSGRQTRLTHHLMLFVITSFGGEIVHGKKAAKNFLRFMASVQREGKHVCGGFLISPKFVLTAAHCDKGGNMTVVLGTHNLKMERNIQIFRVVRKYRHPKYEDVLSGNDIMLLQLSKPVPLSKTVKKVNIPVKDKAVKADSACVVAGWGKNETRGRKVADLLFATVKTIGSKECQRAWDAVKVKLPADTICAGGYESNKGACQGDSGGPLVCSGLAVGIVSFNLLGNCDYPNVPNVYTQISKFLPWIKKTTKSTF</sequence>
<keyword evidence="5" id="KW-0865">Zymogen</keyword>
<dbReference type="PANTHER" id="PTHR24271:SF87">
    <property type="entry name" value="ARGININE ESTERASE-LIKE-RELATED"/>
    <property type="match status" value="1"/>
</dbReference>
<reference evidence="11" key="3">
    <citation type="submission" date="2025-09" db="UniProtKB">
        <authorList>
            <consortium name="Ensembl"/>
        </authorList>
    </citation>
    <scope>IDENTIFICATION</scope>
</reference>
<comment type="catalytic activity">
    <reaction evidence="7">
        <text>Preferential cleavage: Arg-|-Xaa, Lys-|-Xaa.</text>
        <dbReference type="EC" id="3.4.21.4"/>
    </reaction>
</comment>
<dbReference type="FunFam" id="2.40.10.10:FF:000036">
    <property type="entry name" value="Trypsin beta"/>
    <property type="match status" value="1"/>
</dbReference>
<evidence type="ECO:0000256" key="7">
    <source>
        <dbReference type="ARBA" id="ARBA00036320"/>
    </source>
</evidence>
<dbReference type="PANTHER" id="PTHR24271">
    <property type="entry name" value="KALLIKREIN-RELATED"/>
    <property type="match status" value="1"/>
</dbReference>
<dbReference type="SMART" id="SM00020">
    <property type="entry name" value="Tryp_SPc"/>
    <property type="match status" value="1"/>
</dbReference>
<evidence type="ECO:0000256" key="1">
    <source>
        <dbReference type="ARBA" id="ARBA00004239"/>
    </source>
</evidence>
<dbReference type="InterPro" id="IPR001314">
    <property type="entry name" value="Peptidase_S1A"/>
</dbReference>
<keyword evidence="2 9" id="KW-0645">Protease</keyword>
<evidence type="ECO:0000256" key="2">
    <source>
        <dbReference type="ARBA" id="ARBA00022670"/>
    </source>
</evidence>
<proteinExistence type="predicted"/>
<dbReference type="InterPro" id="IPR043504">
    <property type="entry name" value="Peptidase_S1_PA_chymotrypsin"/>
</dbReference>
<dbReference type="AlphaFoldDB" id="A0A8C9R7H9"/>
<dbReference type="OrthoDB" id="8440449at2759"/>
<dbReference type="InterPro" id="IPR018114">
    <property type="entry name" value="TRYPSIN_HIS"/>
</dbReference>
<dbReference type="EC" id="3.4.21.4" evidence="8"/>
<accession>A0A8C9R7H9</accession>
<dbReference type="FunFam" id="2.40.10.10:FF:000005">
    <property type="entry name" value="Serine protease 37"/>
    <property type="match status" value="1"/>
</dbReference>
<dbReference type="PROSITE" id="PS50240">
    <property type="entry name" value="TRYPSIN_DOM"/>
    <property type="match status" value="1"/>
</dbReference>
<name>A0A8C9R7H9_SCLFO</name>
<feature type="domain" description="Peptidase S1" evidence="10">
    <location>
        <begin position="43"/>
        <end position="270"/>
    </location>
</feature>
<dbReference type="InterPro" id="IPR033116">
    <property type="entry name" value="TRYPSIN_SER"/>
</dbReference>
<dbReference type="Pfam" id="PF00089">
    <property type="entry name" value="Trypsin"/>
    <property type="match status" value="1"/>
</dbReference>
<comment type="subcellular location">
    <subcellularLocation>
        <location evidence="1">Secreted</location>
        <location evidence="1">Extracellular space</location>
    </subcellularLocation>
</comment>
<evidence type="ECO:0000259" key="10">
    <source>
        <dbReference type="PROSITE" id="PS50240"/>
    </source>
</evidence>
<dbReference type="PRINTS" id="PR00722">
    <property type="entry name" value="CHYMOTRYPSIN"/>
</dbReference>
<dbReference type="PROSITE" id="PS00135">
    <property type="entry name" value="TRYPSIN_SER"/>
    <property type="match status" value="1"/>
</dbReference>
<dbReference type="CDD" id="cd00190">
    <property type="entry name" value="Tryp_SPc"/>
    <property type="match status" value="1"/>
</dbReference>
<evidence type="ECO:0000313" key="12">
    <source>
        <dbReference type="Proteomes" id="UP000694397"/>
    </source>
</evidence>
<keyword evidence="3 9" id="KW-0378">Hydrolase</keyword>
<dbReference type="PROSITE" id="PS00134">
    <property type="entry name" value="TRYPSIN_HIS"/>
    <property type="match status" value="1"/>
</dbReference>